<dbReference type="Gene3D" id="1.10.10.60">
    <property type="entry name" value="Homeodomain-like"/>
    <property type="match status" value="1"/>
</dbReference>
<protein>
    <recommendedName>
        <fullName evidence="5">Myb-like domain-containing protein</fullName>
    </recommendedName>
</protein>
<evidence type="ECO:0000313" key="7">
    <source>
        <dbReference type="Proteomes" id="UP000095023"/>
    </source>
</evidence>
<dbReference type="FunFam" id="1.10.10.60:FF:000137">
    <property type="entry name" value="MYB DNA binding protein"/>
    <property type="match status" value="1"/>
</dbReference>
<feature type="compositionally biased region" description="Polar residues" evidence="4">
    <location>
        <begin position="521"/>
        <end position="536"/>
    </location>
</feature>
<dbReference type="InterPro" id="IPR013867">
    <property type="entry name" value="Telomere_rpt-bd_fac_dimer_dom"/>
</dbReference>
<feature type="domain" description="Myb-like" evidence="5">
    <location>
        <begin position="432"/>
        <end position="491"/>
    </location>
</feature>
<evidence type="ECO:0000259" key="5">
    <source>
        <dbReference type="SMART" id="SM00717"/>
    </source>
</evidence>
<dbReference type="GO" id="GO:0003691">
    <property type="term" value="F:double-stranded telomeric DNA binding"/>
    <property type="evidence" value="ECO:0007669"/>
    <property type="project" value="TreeGrafter"/>
</dbReference>
<organism evidence="6 7">
    <name type="scientific">Tortispora caseinolytica NRRL Y-17796</name>
    <dbReference type="NCBI Taxonomy" id="767744"/>
    <lineage>
        <taxon>Eukaryota</taxon>
        <taxon>Fungi</taxon>
        <taxon>Dikarya</taxon>
        <taxon>Ascomycota</taxon>
        <taxon>Saccharomycotina</taxon>
        <taxon>Trigonopsidomycetes</taxon>
        <taxon>Trigonopsidales</taxon>
        <taxon>Trigonopsidaceae</taxon>
        <taxon>Tortispora</taxon>
    </lineage>
</organism>
<dbReference type="AlphaFoldDB" id="A0A1E4TGY8"/>
<dbReference type="SMART" id="SM00717">
    <property type="entry name" value="SANT"/>
    <property type="match status" value="1"/>
</dbReference>
<dbReference type="PANTHER" id="PTHR47807">
    <property type="entry name" value="PROTEIN TBF1"/>
    <property type="match status" value="1"/>
</dbReference>
<dbReference type="PANTHER" id="PTHR47807:SF1">
    <property type="entry name" value="PROTEIN TBF1"/>
    <property type="match status" value="1"/>
</dbReference>
<feature type="compositionally biased region" description="Polar residues" evidence="4">
    <location>
        <begin position="544"/>
        <end position="562"/>
    </location>
</feature>
<dbReference type="EMBL" id="KV453842">
    <property type="protein sequence ID" value="ODV91016.1"/>
    <property type="molecule type" value="Genomic_DNA"/>
</dbReference>
<keyword evidence="2" id="KW-0539">Nucleus</keyword>
<evidence type="ECO:0000256" key="3">
    <source>
        <dbReference type="ARBA" id="ARBA00023306"/>
    </source>
</evidence>
<dbReference type="OrthoDB" id="3366990at2759"/>
<dbReference type="SUPFAM" id="SSF46689">
    <property type="entry name" value="Homeodomain-like"/>
    <property type="match status" value="1"/>
</dbReference>
<feature type="region of interest" description="Disordered" evidence="4">
    <location>
        <begin position="513"/>
        <end position="632"/>
    </location>
</feature>
<accession>A0A1E4TGY8</accession>
<sequence length="632" mass="69047">MASQDYSNIDGDFIGTQFGLTNSSVAAAELNKISQFLRNPITTDKPLEHQTESSQQTEPHANLQNAQRVQFNGAPISSSTQAPVNLPYPRHIVPPCGPLYRGIKAIRAELIPLMDTSARMFLYCIGQRAFVDAVYLVALSIRPSETEKLGHARNFKLFYDTFEQAKIGLLTADDNAFFVIDKSEFENDPNFIAALRRANLVTFVAAVLGISRIGFFDLNESFIDVFLGLYGGKLTKRLGLLYLELKTQAFIAARDQTPDNYESLLDELFPDRMGIEHISLSESFSRDLGSAESDFISQCQKRKEALKSLVEAEATKDHASEDAAKDAIGKELRTKYPWKDFVRIVLDMVSGNLQILLGSNPLMQIYFPNTHSPLIGDQSPNLDNDSIGFQQPSLVTETMASPVPLPISPNGLPRTHTPQRRPKSRYALGTGSRKHWTKEEEDVLVAAVIEVRGPHWSQILALHGPGGTKSEILKDRNQVQLKDKARNIKMSYLRNKAPLPPFFDAVTGDLRRHRNADPDAHTTSSPAHYGSEANSRMSKEPSIPSGSDGSIAANPTDSSPPASDSVPTSAAVSNPVVVPNSAPASLVSNTDIPTNPPEPTSAAAPNQNSVHVASNASTDDPPIDPVFASESH</sequence>
<evidence type="ECO:0000256" key="2">
    <source>
        <dbReference type="ARBA" id="ARBA00023242"/>
    </source>
</evidence>
<keyword evidence="1" id="KW-0238">DNA-binding</keyword>
<dbReference type="GO" id="GO:0042803">
    <property type="term" value="F:protein homodimerization activity"/>
    <property type="evidence" value="ECO:0007669"/>
    <property type="project" value="InterPro"/>
</dbReference>
<feature type="compositionally biased region" description="Polar residues" evidence="4">
    <location>
        <begin position="603"/>
        <end position="618"/>
    </location>
</feature>
<keyword evidence="3" id="KW-0131">Cell cycle</keyword>
<dbReference type="InterPro" id="IPR001005">
    <property type="entry name" value="SANT/Myb"/>
</dbReference>
<dbReference type="Pfam" id="PF08558">
    <property type="entry name" value="TRF"/>
    <property type="match status" value="1"/>
</dbReference>
<dbReference type="InterPro" id="IPR009057">
    <property type="entry name" value="Homeodomain-like_sf"/>
</dbReference>
<dbReference type="CDD" id="cd11660">
    <property type="entry name" value="SANT_TRF"/>
    <property type="match status" value="1"/>
</dbReference>
<reference evidence="7" key="1">
    <citation type="submission" date="2016-02" db="EMBL/GenBank/DDBJ databases">
        <title>Comparative genomics of biotechnologically important yeasts.</title>
        <authorList>
            <consortium name="DOE Joint Genome Institute"/>
            <person name="Riley R."/>
            <person name="Haridas S."/>
            <person name="Wolfe K.H."/>
            <person name="Lopes M.R."/>
            <person name="Hittinger C.T."/>
            <person name="Goker M."/>
            <person name="Salamov A."/>
            <person name="Wisecaver J."/>
            <person name="Long T.M."/>
            <person name="Aerts A.L."/>
            <person name="Barry K."/>
            <person name="Choi C."/>
            <person name="Clum A."/>
            <person name="Coughlan A.Y."/>
            <person name="Deshpande S."/>
            <person name="Douglass A.P."/>
            <person name="Hanson S.J."/>
            <person name="Klenk H.-P."/>
            <person name="Labutti K."/>
            <person name="Lapidus A."/>
            <person name="Lindquist E."/>
            <person name="Lipzen A."/>
            <person name="Meier-Kolthoff J.P."/>
            <person name="Ohm R.A."/>
            <person name="Otillar R.P."/>
            <person name="Pangilinan J."/>
            <person name="Peng Y."/>
            <person name="Rokas A."/>
            <person name="Rosa C.A."/>
            <person name="Scheuner C."/>
            <person name="Sibirny A.A."/>
            <person name="Slot J.C."/>
            <person name="Stielow J.B."/>
            <person name="Sun H."/>
            <person name="Kurtzman C.P."/>
            <person name="Blackwell M."/>
            <person name="Jeffries T.W."/>
            <person name="Grigoriev I.V."/>
        </authorList>
    </citation>
    <scope>NUCLEOTIDE SEQUENCE [LARGE SCALE GENOMIC DNA]</scope>
    <source>
        <strain evidence="7">NRRL Y-17796</strain>
    </source>
</reference>
<evidence type="ECO:0000256" key="1">
    <source>
        <dbReference type="ARBA" id="ARBA00023125"/>
    </source>
</evidence>
<keyword evidence="7" id="KW-1185">Reference proteome</keyword>
<feature type="compositionally biased region" description="Low complexity" evidence="4">
    <location>
        <begin position="565"/>
        <end position="588"/>
    </location>
</feature>
<evidence type="ECO:0000313" key="6">
    <source>
        <dbReference type="EMBL" id="ODV91016.1"/>
    </source>
</evidence>
<feature type="region of interest" description="Disordered" evidence="4">
    <location>
        <begin position="404"/>
        <end position="433"/>
    </location>
</feature>
<name>A0A1E4TGY8_9ASCO</name>
<dbReference type="Proteomes" id="UP000095023">
    <property type="component" value="Unassembled WGS sequence"/>
</dbReference>
<dbReference type="GO" id="GO:0010833">
    <property type="term" value="P:telomere maintenance via telomere lengthening"/>
    <property type="evidence" value="ECO:0007669"/>
    <property type="project" value="TreeGrafter"/>
</dbReference>
<gene>
    <name evidence="6" type="ORF">CANCADRAFT_31808</name>
</gene>
<evidence type="ECO:0000256" key="4">
    <source>
        <dbReference type="SAM" id="MobiDB-lite"/>
    </source>
</evidence>
<proteinExistence type="predicted"/>
<dbReference type="InterPro" id="IPR052833">
    <property type="entry name" value="Telomeric_DNA-bd_trans-reg"/>
</dbReference>